<keyword evidence="3" id="KW-1185">Reference proteome</keyword>
<evidence type="ECO:0000313" key="2">
    <source>
        <dbReference type="EMBL" id="KAL3779836.1"/>
    </source>
</evidence>
<gene>
    <name evidence="2" type="ORF">ACHAWO_005639</name>
</gene>
<feature type="domain" description="Phosphatidylinositol-specific phospholipase C X" evidence="1">
    <location>
        <begin position="148"/>
        <end position="326"/>
    </location>
</feature>
<organism evidence="2 3">
    <name type="scientific">Cyclotella atomus</name>
    <dbReference type="NCBI Taxonomy" id="382360"/>
    <lineage>
        <taxon>Eukaryota</taxon>
        <taxon>Sar</taxon>
        <taxon>Stramenopiles</taxon>
        <taxon>Ochrophyta</taxon>
        <taxon>Bacillariophyta</taxon>
        <taxon>Coscinodiscophyceae</taxon>
        <taxon>Thalassiosirophycidae</taxon>
        <taxon>Stephanodiscales</taxon>
        <taxon>Stephanodiscaceae</taxon>
        <taxon>Cyclotella</taxon>
    </lineage>
</organism>
<dbReference type="InterPro" id="IPR000909">
    <property type="entry name" value="PLipase_C_PInositol-sp_X_dom"/>
</dbReference>
<sequence>MGEGAYIRIQNKSKHAVSIQVIEGAKVDDAGMAQIQGDLEPGSQLPTEGEAAFGDERRYQYIEGDVRFFFQGDGYFHLEAHPADGSPKSGLKLLVNSNEWWSEDPSPDKDSPVLLVADVDSDADPTRIEIRVFDNYAGNKWMAQLEESIADVPLNRVALPGTHDSGTYNFNGELGASPDNSLTSTIDSIIGGIDCVANVVLKNIFTRLCQCQTLSFLRQLQEGIRYFDMRIAPHAETGTFHTVHGVYCVEMSDILNQFKNFLKNNPKEIVILDFNHLYEMDGHHEALIDMILEAFGDKVANYNTVRAKSTVGEYWENGYQVIIVYQNTEQTKKEKYEGLIWHSGNIRSPWPEASNTDQLKAKLEASSKENRHKGALFVMQGILTPDGELIKSQIMDTGGISIRSFAPSCNCHFVDWITGDKDGQLKLCCRGEGEDEDEGRANSIVIVDYVEHGSVIPAVINSNRTG</sequence>
<name>A0ABD3NX84_9STRA</name>
<protein>
    <recommendedName>
        <fullName evidence="1">Phosphatidylinositol-specific phospholipase C X domain-containing protein</fullName>
    </recommendedName>
</protein>
<dbReference type="InterPro" id="IPR017946">
    <property type="entry name" value="PLC-like_Pdiesterase_TIM-brl"/>
</dbReference>
<accession>A0ABD3NX84</accession>
<dbReference type="Pfam" id="PF00388">
    <property type="entry name" value="PI-PLC-X"/>
    <property type="match status" value="1"/>
</dbReference>
<proteinExistence type="predicted"/>
<evidence type="ECO:0000313" key="3">
    <source>
        <dbReference type="Proteomes" id="UP001530400"/>
    </source>
</evidence>
<dbReference type="PROSITE" id="PS50007">
    <property type="entry name" value="PIPLC_X_DOMAIN"/>
    <property type="match status" value="1"/>
</dbReference>
<dbReference type="SMART" id="SM00148">
    <property type="entry name" value="PLCXc"/>
    <property type="match status" value="1"/>
</dbReference>
<dbReference type="PANTHER" id="PTHR13593:SF113">
    <property type="entry name" value="SI:DKEY-266F7.9"/>
    <property type="match status" value="1"/>
</dbReference>
<dbReference type="InterPro" id="IPR051057">
    <property type="entry name" value="PI-PLC_domain"/>
</dbReference>
<dbReference type="PANTHER" id="PTHR13593">
    <property type="match status" value="1"/>
</dbReference>
<comment type="caution">
    <text evidence="2">The sequence shown here is derived from an EMBL/GenBank/DDBJ whole genome shotgun (WGS) entry which is preliminary data.</text>
</comment>
<dbReference type="SUPFAM" id="SSF51695">
    <property type="entry name" value="PLC-like phosphodiesterases"/>
    <property type="match status" value="1"/>
</dbReference>
<dbReference type="EMBL" id="JALLPJ020000916">
    <property type="protein sequence ID" value="KAL3779836.1"/>
    <property type="molecule type" value="Genomic_DNA"/>
</dbReference>
<dbReference type="AlphaFoldDB" id="A0ABD3NX84"/>
<reference evidence="2 3" key="1">
    <citation type="submission" date="2024-10" db="EMBL/GenBank/DDBJ databases">
        <title>Updated reference genomes for cyclostephanoid diatoms.</title>
        <authorList>
            <person name="Roberts W.R."/>
            <person name="Alverson A.J."/>
        </authorList>
    </citation>
    <scope>NUCLEOTIDE SEQUENCE [LARGE SCALE GENOMIC DNA]</scope>
    <source>
        <strain evidence="2 3">AJA010-31</strain>
    </source>
</reference>
<dbReference type="Proteomes" id="UP001530400">
    <property type="component" value="Unassembled WGS sequence"/>
</dbReference>
<evidence type="ECO:0000259" key="1">
    <source>
        <dbReference type="SMART" id="SM00148"/>
    </source>
</evidence>
<dbReference type="Gene3D" id="3.20.20.190">
    <property type="entry name" value="Phosphatidylinositol (PI) phosphodiesterase"/>
    <property type="match status" value="1"/>
</dbReference>